<proteinExistence type="inferred from homology"/>
<dbReference type="GO" id="GO:0045259">
    <property type="term" value="C:proton-transporting ATP synthase complex"/>
    <property type="evidence" value="ECO:0007669"/>
    <property type="project" value="UniProtKB-KW"/>
</dbReference>
<keyword evidence="6 12" id="KW-0375">Hydrogen ion transport</keyword>
<evidence type="ECO:0000256" key="6">
    <source>
        <dbReference type="ARBA" id="ARBA00022781"/>
    </source>
</evidence>
<keyword evidence="5 12" id="KW-0812">Transmembrane</keyword>
<dbReference type="Pfam" id="PF00895">
    <property type="entry name" value="ATP-synt_8"/>
    <property type="match status" value="1"/>
</dbReference>
<evidence type="ECO:0000256" key="2">
    <source>
        <dbReference type="ARBA" id="ARBA00008892"/>
    </source>
</evidence>
<organism evidence="15">
    <name type="scientific">Cyrtodactylus thirakhupti</name>
    <name type="common">Thirakhupts bent toed gecko</name>
    <dbReference type="NCBI Taxonomy" id="2002800"/>
    <lineage>
        <taxon>Eukaryota</taxon>
        <taxon>Metazoa</taxon>
        <taxon>Chordata</taxon>
        <taxon>Craniata</taxon>
        <taxon>Vertebrata</taxon>
        <taxon>Euteleostomi</taxon>
        <taxon>Lepidosauria</taxon>
        <taxon>Squamata</taxon>
        <taxon>Bifurcata</taxon>
        <taxon>Gekkota</taxon>
        <taxon>Gekkonidae</taxon>
        <taxon>Gekkoninae</taxon>
        <taxon>Cyrtodactylus</taxon>
    </lineage>
</organism>
<evidence type="ECO:0000256" key="9">
    <source>
        <dbReference type="ARBA" id="ARBA00023128"/>
    </source>
</evidence>
<keyword evidence="9 12" id="KW-0496">Mitochondrion</keyword>
<keyword evidence="3 12" id="KW-0813">Transport</keyword>
<geneLocation type="mitochondrion" evidence="15"/>
<evidence type="ECO:0000256" key="14">
    <source>
        <dbReference type="SAM" id="Phobius"/>
    </source>
</evidence>
<evidence type="ECO:0000256" key="8">
    <source>
        <dbReference type="ARBA" id="ARBA00023065"/>
    </source>
</evidence>
<evidence type="ECO:0000256" key="10">
    <source>
        <dbReference type="ARBA" id="ARBA00023136"/>
    </source>
</evidence>
<evidence type="ECO:0000256" key="7">
    <source>
        <dbReference type="ARBA" id="ARBA00022989"/>
    </source>
</evidence>
<evidence type="ECO:0000256" key="4">
    <source>
        <dbReference type="ARBA" id="ARBA00022547"/>
    </source>
</evidence>
<dbReference type="AlphaFoldDB" id="A0A3G9E9D2"/>
<protein>
    <recommendedName>
        <fullName evidence="12">ATP synthase complex subunit 8</fullName>
    </recommendedName>
</protein>
<feature type="transmembrane region" description="Helical" evidence="14">
    <location>
        <begin position="6"/>
        <end position="28"/>
    </location>
</feature>
<keyword evidence="8 12" id="KW-0406">Ion transport</keyword>
<comment type="subcellular location">
    <subcellularLocation>
        <location evidence="1 12">Mitochondrion membrane</location>
        <topology evidence="1 12">Single-pass membrane protein</topology>
    </subcellularLocation>
</comment>
<dbReference type="GO" id="GO:0031966">
    <property type="term" value="C:mitochondrial membrane"/>
    <property type="evidence" value="ECO:0007669"/>
    <property type="project" value="UniProtKB-SubCell"/>
</dbReference>
<evidence type="ECO:0000256" key="11">
    <source>
        <dbReference type="ARBA" id="ARBA00023310"/>
    </source>
</evidence>
<dbReference type="GO" id="GO:0015986">
    <property type="term" value="P:proton motive force-driven ATP synthesis"/>
    <property type="evidence" value="ECO:0007669"/>
    <property type="project" value="InterPro"/>
</dbReference>
<dbReference type="InterPro" id="IPR001421">
    <property type="entry name" value="ATP8_metazoa"/>
</dbReference>
<accession>A0A3G9E9D2</accession>
<evidence type="ECO:0000256" key="1">
    <source>
        <dbReference type="ARBA" id="ARBA00004304"/>
    </source>
</evidence>
<keyword evidence="7 14" id="KW-1133">Transmembrane helix</keyword>
<feature type="region of interest" description="Disordered" evidence="13">
    <location>
        <begin position="33"/>
        <end position="54"/>
    </location>
</feature>
<comment type="similarity">
    <text evidence="2 12">Belongs to the ATPase protein 8 family.</text>
</comment>
<keyword evidence="10 14" id="KW-0472">Membrane</keyword>
<keyword evidence="11" id="KW-0066">ATP synthesis</keyword>
<keyword evidence="4 12" id="KW-0138">CF(0)</keyword>
<dbReference type="GO" id="GO:0015078">
    <property type="term" value="F:proton transmembrane transporter activity"/>
    <property type="evidence" value="ECO:0007669"/>
    <property type="project" value="InterPro"/>
</dbReference>
<name>A0A3G9E9D2_9SAUR</name>
<evidence type="ECO:0000256" key="3">
    <source>
        <dbReference type="ARBA" id="ARBA00022448"/>
    </source>
</evidence>
<reference evidence="15" key="1">
    <citation type="journal article" date="2018" name="PeerJ">
        <title>Characterization of five complete Cyrtodactylus mitogenome structures reveals low structural diversity and conservation of repeated sequences in the lineage.</title>
        <authorList>
            <person name="Areesirisuk P."/>
            <person name="Muangmai N."/>
            <person name="Kunya K."/>
            <person name="Singchat W."/>
            <person name="Sillapaprayoon S."/>
            <person name="Lapbenjakul S."/>
            <person name="Thapana W."/>
            <person name="Kantachumpoo A."/>
            <person name="Baicharoen S."/>
            <person name="Rerkamnuaychoke B."/>
            <person name="Peyachoknagul S."/>
            <person name="Han K."/>
            <person name="Srikulnath K."/>
        </authorList>
    </citation>
    <scope>NUCLEOTIDE SEQUENCE</scope>
</reference>
<evidence type="ECO:0000256" key="12">
    <source>
        <dbReference type="RuleBase" id="RU003661"/>
    </source>
</evidence>
<dbReference type="EMBL" id="AP018115">
    <property type="protein sequence ID" value="BBD20477.1"/>
    <property type="molecule type" value="Genomic_DNA"/>
</dbReference>
<evidence type="ECO:0000313" key="15">
    <source>
        <dbReference type="EMBL" id="BBD20477.1"/>
    </source>
</evidence>
<evidence type="ECO:0000256" key="13">
    <source>
        <dbReference type="SAM" id="MobiDB-lite"/>
    </source>
</evidence>
<sequence>MPQLNPTPWFMTLITTWIIITILLKLTLTTMGPTQQPHTAPHPNLAPHWSWTWQ</sequence>
<gene>
    <name evidence="15" type="primary">ATP8</name>
</gene>
<evidence type="ECO:0000256" key="5">
    <source>
        <dbReference type="ARBA" id="ARBA00022692"/>
    </source>
</evidence>